<accession>A0A6J1LIZ8</accession>
<protein>
    <recommendedName>
        <fullName evidence="4">Glutamine-dependent NAD(+) synthetase</fullName>
        <ecNumber evidence="3">6.3.5.1</ecNumber>
    </recommendedName>
    <alternativeName>
        <fullName evidence="9">NAD(+) synthase [glutamine-hydrolyzing]</fullName>
    </alternativeName>
</protein>
<dbReference type="FunFam" id="3.60.110.10:FF:000003">
    <property type="entry name" value="Glutamine-dependent NAD(+) synthetase"/>
    <property type="match status" value="1"/>
</dbReference>
<dbReference type="PANTHER" id="PTHR23090:SF9">
    <property type="entry name" value="GLUTAMINE-DEPENDENT NAD(+) SYNTHETASE"/>
    <property type="match status" value="1"/>
</dbReference>
<evidence type="ECO:0000256" key="1">
    <source>
        <dbReference type="ARBA" id="ARBA00005188"/>
    </source>
</evidence>
<dbReference type="InterPro" id="IPR003694">
    <property type="entry name" value="NAD_synthase"/>
</dbReference>
<feature type="domain" description="CN hydrolase" evidence="12">
    <location>
        <begin position="55"/>
        <end position="325"/>
    </location>
</feature>
<dbReference type="CTD" id="32328"/>
<dbReference type="InterPro" id="IPR022310">
    <property type="entry name" value="NAD/GMP_synthase"/>
</dbReference>
<dbReference type="GO" id="GO:0004359">
    <property type="term" value="F:glutaminase activity"/>
    <property type="evidence" value="ECO:0007669"/>
    <property type="project" value="InterPro"/>
</dbReference>
<dbReference type="Proteomes" id="UP000504633">
    <property type="component" value="Unplaced"/>
</dbReference>
<gene>
    <name evidence="14" type="primary">LOC111596966</name>
</gene>
<dbReference type="InterPro" id="IPR036526">
    <property type="entry name" value="C-N_Hydrolase_sf"/>
</dbReference>
<evidence type="ECO:0000256" key="5">
    <source>
        <dbReference type="ARBA" id="ARBA00022598"/>
    </source>
</evidence>
<dbReference type="Gene3D" id="3.40.50.620">
    <property type="entry name" value="HUPs"/>
    <property type="match status" value="1"/>
</dbReference>
<comment type="similarity">
    <text evidence="2">In the C-terminal section; belongs to the NAD synthetase family.</text>
</comment>
<keyword evidence="7" id="KW-0067">ATP-binding</keyword>
<keyword evidence="13" id="KW-1185">Reference proteome</keyword>
<dbReference type="NCBIfam" id="TIGR00552">
    <property type="entry name" value="nadE"/>
    <property type="match status" value="1"/>
</dbReference>
<dbReference type="InterPro" id="IPR014445">
    <property type="entry name" value="Gln-dep_NAD_synthase"/>
</dbReference>
<dbReference type="KEGG" id="dhe:111596966"/>
<evidence type="ECO:0000256" key="11">
    <source>
        <dbReference type="SAM" id="MobiDB-lite"/>
    </source>
</evidence>
<dbReference type="AlphaFoldDB" id="A0A6J1LIZ8"/>
<dbReference type="Pfam" id="PF02540">
    <property type="entry name" value="NAD_synthase"/>
    <property type="match status" value="1"/>
</dbReference>
<comment type="catalytic activity">
    <reaction evidence="10">
        <text>deamido-NAD(+) + L-glutamine + ATP + H2O = L-glutamate + AMP + diphosphate + NAD(+) + H(+)</text>
        <dbReference type="Rhea" id="RHEA:24384"/>
        <dbReference type="ChEBI" id="CHEBI:15377"/>
        <dbReference type="ChEBI" id="CHEBI:15378"/>
        <dbReference type="ChEBI" id="CHEBI:29985"/>
        <dbReference type="ChEBI" id="CHEBI:30616"/>
        <dbReference type="ChEBI" id="CHEBI:33019"/>
        <dbReference type="ChEBI" id="CHEBI:57540"/>
        <dbReference type="ChEBI" id="CHEBI:58359"/>
        <dbReference type="ChEBI" id="CHEBI:58437"/>
        <dbReference type="ChEBI" id="CHEBI:456215"/>
        <dbReference type="EC" id="6.3.5.1"/>
    </reaction>
</comment>
<evidence type="ECO:0000256" key="2">
    <source>
        <dbReference type="ARBA" id="ARBA00007145"/>
    </source>
</evidence>
<name>A0A6J1LIZ8_DROHY</name>
<keyword evidence="8" id="KW-0520">NAD</keyword>
<evidence type="ECO:0000313" key="14">
    <source>
        <dbReference type="RefSeq" id="XP_023167206.1"/>
    </source>
</evidence>
<dbReference type="GeneID" id="111596966"/>
<dbReference type="CDD" id="cd07570">
    <property type="entry name" value="GAT_Gln-NAD-synth"/>
    <property type="match status" value="1"/>
</dbReference>
<dbReference type="CDD" id="cd00553">
    <property type="entry name" value="NAD_synthase"/>
    <property type="match status" value="1"/>
</dbReference>
<dbReference type="SUPFAM" id="SSF52402">
    <property type="entry name" value="Adenine nucleotide alpha hydrolases-like"/>
    <property type="match status" value="1"/>
</dbReference>
<dbReference type="PANTHER" id="PTHR23090">
    <property type="entry name" value="NH 3 /GLUTAMINE-DEPENDENT NAD + SYNTHETASE"/>
    <property type="match status" value="1"/>
</dbReference>
<evidence type="ECO:0000256" key="9">
    <source>
        <dbReference type="ARBA" id="ARBA00030681"/>
    </source>
</evidence>
<dbReference type="InterPro" id="IPR014729">
    <property type="entry name" value="Rossmann-like_a/b/a_fold"/>
</dbReference>
<dbReference type="OrthoDB" id="2020662at2759"/>
<dbReference type="UniPathway" id="UPA00253">
    <property type="reaction ID" value="UER00334"/>
</dbReference>
<evidence type="ECO:0000256" key="3">
    <source>
        <dbReference type="ARBA" id="ARBA00012743"/>
    </source>
</evidence>
<dbReference type="Gene3D" id="3.60.110.10">
    <property type="entry name" value="Carbon-nitrogen hydrolase"/>
    <property type="match status" value="1"/>
</dbReference>
<dbReference type="SUPFAM" id="SSF56317">
    <property type="entry name" value="Carbon-nitrogen hydrolase"/>
    <property type="match status" value="1"/>
</dbReference>
<dbReference type="FunFam" id="3.40.50.620:FF:000036">
    <property type="entry name" value="Glutamine-dependent NAD(+) synthetase"/>
    <property type="match status" value="1"/>
</dbReference>
<keyword evidence="6" id="KW-0547">Nucleotide-binding</keyword>
<evidence type="ECO:0000256" key="4">
    <source>
        <dbReference type="ARBA" id="ARBA00017309"/>
    </source>
</evidence>
<feature type="region of interest" description="Disordered" evidence="11">
    <location>
        <begin position="770"/>
        <end position="791"/>
    </location>
</feature>
<dbReference type="GO" id="GO:0005737">
    <property type="term" value="C:cytoplasm"/>
    <property type="evidence" value="ECO:0007669"/>
    <property type="project" value="InterPro"/>
</dbReference>
<evidence type="ECO:0000256" key="8">
    <source>
        <dbReference type="ARBA" id="ARBA00023027"/>
    </source>
</evidence>
<dbReference type="GO" id="GO:0005524">
    <property type="term" value="F:ATP binding"/>
    <property type="evidence" value="ECO:0007669"/>
    <property type="project" value="UniProtKB-KW"/>
</dbReference>
<dbReference type="GO" id="GO:0009435">
    <property type="term" value="P:NAD+ biosynthetic process"/>
    <property type="evidence" value="ECO:0007669"/>
    <property type="project" value="UniProtKB-UniPathway"/>
</dbReference>
<sequence length="835" mass="93958">MLHKLPRLGHHQIVFRPFRNFDSTHCTAADNSLFKTFNYSLKTLLFARNEMGRKITVAVTTLNQWALDFEGNLARILQSILEAKDMGASYRTGPELEVCGYSCEDHFREPDTFLHSWETFLEIMMSPFCENMLVDVGMPVMHQNVAYNCRVVFFNRKLLLIRPKMAICDDGNYRESRWFTAWTKAQKTEEYFLPRLITQQTGQETVPFGDAVIATRETCIGYEICEELWNVHSKHIEMSLSGVELIVNGSGSYMELRKAHITNDLICNASFKAGGAYLFSNLRGCDGQRVYFNGCSAIALNGELLARGKQFALQDVEVILATIDLEEIRAYRVSLRSRCSSAARSVVYPRIRCDFEMSTHDDILKSPTPPLHFTYSTPEEEIALGPACWLWDYLRRSGQGGFFLPLSGGVDSSSSAAIVYSMCRQIVEAVQHGDAQVLYDIRKILADSDYTPINAAALCNRLLVTCYMGSVNSSKETRYRASQLANQLGSYHIEISIDLAVNALLGIFNAVTGLTPVFRMQGGCARQNLALQNIQSRIRMVLAYVFAQLMLWVRNRPGGLLVLGSSNVDESLRGYLTKYDCSSADINPIGGISKTDLLRFLGYAKKKFNLTVLESIIDAPPTAELEPLLENGELLQTDEEDMGMTYSELSEYGRLRKQFFCGPYSMFCRLVATWKNDLSPKEVAEKVKHFFRCYAINRHKMTVLTPSVHAEIYSPDDNRFDHRPFLYRANWSWQFKAIDDEVDKLQPVYIPLSTQLRLNSGEVLPLVDTSTQQSLHMDDSKHSSSMSSVSLDVGASTAGPPCIDNLETQGTKPSGFSKVHVNVLGKLKDRTGIPV</sequence>
<proteinExistence type="inferred from homology"/>
<dbReference type="Pfam" id="PF00795">
    <property type="entry name" value="CN_hydrolase"/>
    <property type="match status" value="1"/>
</dbReference>
<dbReference type="GO" id="GO:0003952">
    <property type="term" value="F:NAD+ synthase (glutamine-hydrolyzing) activity"/>
    <property type="evidence" value="ECO:0007669"/>
    <property type="project" value="UniProtKB-EC"/>
</dbReference>
<evidence type="ECO:0000259" key="12">
    <source>
        <dbReference type="PROSITE" id="PS50263"/>
    </source>
</evidence>
<keyword evidence="5" id="KW-0436">Ligase</keyword>
<evidence type="ECO:0000256" key="6">
    <source>
        <dbReference type="ARBA" id="ARBA00022741"/>
    </source>
</evidence>
<dbReference type="HAMAP" id="MF_02090">
    <property type="entry name" value="NadE_glutamine_dep"/>
    <property type="match status" value="1"/>
</dbReference>
<evidence type="ECO:0000313" key="13">
    <source>
        <dbReference type="Proteomes" id="UP000504633"/>
    </source>
</evidence>
<evidence type="ECO:0000256" key="7">
    <source>
        <dbReference type="ARBA" id="ARBA00022840"/>
    </source>
</evidence>
<comment type="pathway">
    <text evidence="1">Cofactor biosynthesis; NAD(+) biosynthesis; NAD(+) from deamido-NAD(+) (L-Gln route): step 1/1.</text>
</comment>
<dbReference type="InterPro" id="IPR003010">
    <property type="entry name" value="C-N_Hydrolase"/>
</dbReference>
<reference evidence="14" key="1">
    <citation type="submission" date="2025-08" db="UniProtKB">
        <authorList>
            <consortium name="RefSeq"/>
        </authorList>
    </citation>
    <scope>IDENTIFICATION</scope>
    <source>
        <strain evidence="14">15085-1641.00</strain>
        <tissue evidence="14">Whole body</tissue>
    </source>
</reference>
<evidence type="ECO:0000256" key="10">
    <source>
        <dbReference type="ARBA" id="ARBA00052340"/>
    </source>
</evidence>
<organism evidence="13 14">
    <name type="scientific">Drosophila hydei</name>
    <name type="common">Fruit fly</name>
    <dbReference type="NCBI Taxonomy" id="7224"/>
    <lineage>
        <taxon>Eukaryota</taxon>
        <taxon>Metazoa</taxon>
        <taxon>Ecdysozoa</taxon>
        <taxon>Arthropoda</taxon>
        <taxon>Hexapoda</taxon>
        <taxon>Insecta</taxon>
        <taxon>Pterygota</taxon>
        <taxon>Neoptera</taxon>
        <taxon>Endopterygota</taxon>
        <taxon>Diptera</taxon>
        <taxon>Brachycera</taxon>
        <taxon>Muscomorpha</taxon>
        <taxon>Ephydroidea</taxon>
        <taxon>Drosophilidae</taxon>
        <taxon>Drosophila</taxon>
    </lineage>
</organism>
<dbReference type="EC" id="6.3.5.1" evidence="3"/>
<dbReference type="PROSITE" id="PS50263">
    <property type="entry name" value="CN_HYDROLASE"/>
    <property type="match status" value="1"/>
</dbReference>
<dbReference type="RefSeq" id="XP_023167206.1">
    <property type="nucleotide sequence ID" value="XM_023311438.2"/>
</dbReference>